<dbReference type="AlphaFoldDB" id="A0A3P3F7V3"/>
<dbReference type="SUPFAM" id="SSF51735">
    <property type="entry name" value="NAD(P)-binding Rossmann-fold domains"/>
    <property type="match status" value="1"/>
</dbReference>
<accession>A0A3P3F7V3</accession>
<dbReference type="Gene3D" id="3.40.50.720">
    <property type="entry name" value="NAD(P)-binding Rossmann-like Domain"/>
    <property type="match status" value="1"/>
</dbReference>
<dbReference type="InterPro" id="IPR002347">
    <property type="entry name" value="SDR_fam"/>
</dbReference>
<organism evidence="2 3">
    <name type="scientific">Mesorhizobium tamadayense</name>
    <dbReference type="NCBI Taxonomy" id="425306"/>
    <lineage>
        <taxon>Bacteria</taxon>
        <taxon>Pseudomonadati</taxon>
        <taxon>Pseudomonadota</taxon>
        <taxon>Alphaproteobacteria</taxon>
        <taxon>Hyphomicrobiales</taxon>
        <taxon>Phyllobacteriaceae</taxon>
        <taxon>Mesorhizobium</taxon>
    </lineage>
</organism>
<evidence type="ECO:0000256" key="1">
    <source>
        <dbReference type="ARBA" id="ARBA00006484"/>
    </source>
</evidence>
<dbReference type="InterPro" id="IPR036291">
    <property type="entry name" value="NAD(P)-bd_dom_sf"/>
</dbReference>
<evidence type="ECO:0000313" key="2">
    <source>
        <dbReference type="EMBL" id="RRH94645.1"/>
    </source>
</evidence>
<dbReference type="PRINTS" id="PR00081">
    <property type="entry name" value="GDHRDH"/>
</dbReference>
<dbReference type="GO" id="GO:0030497">
    <property type="term" value="P:fatty acid elongation"/>
    <property type="evidence" value="ECO:0007669"/>
    <property type="project" value="TreeGrafter"/>
</dbReference>
<dbReference type="OrthoDB" id="517007at2"/>
<keyword evidence="3" id="KW-1185">Reference proteome</keyword>
<dbReference type="GO" id="GO:0016616">
    <property type="term" value="F:oxidoreductase activity, acting on the CH-OH group of donors, NAD or NADP as acceptor"/>
    <property type="evidence" value="ECO:0007669"/>
    <property type="project" value="TreeGrafter"/>
</dbReference>
<dbReference type="InterPro" id="IPR020904">
    <property type="entry name" value="Sc_DH/Rdtase_CS"/>
</dbReference>
<comment type="caution">
    <text evidence="2">The sequence shown here is derived from an EMBL/GenBank/DDBJ whole genome shotgun (WGS) entry which is preliminary data.</text>
</comment>
<dbReference type="PROSITE" id="PS00061">
    <property type="entry name" value="ADH_SHORT"/>
    <property type="match status" value="1"/>
</dbReference>
<dbReference type="FunFam" id="3.40.50.720:FF:000084">
    <property type="entry name" value="Short-chain dehydrogenase reductase"/>
    <property type="match status" value="1"/>
</dbReference>
<dbReference type="PANTHER" id="PTHR42760">
    <property type="entry name" value="SHORT-CHAIN DEHYDROGENASES/REDUCTASES FAMILY MEMBER"/>
    <property type="match status" value="1"/>
</dbReference>
<dbReference type="PANTHER" id="PTHR42760:SF135">
    <property type="entry name" value="BLL7886 PROTEIN"/>
    <property type="match status" value="1"/>
</dbReference>
<proteinExistence type="inferred from homology"/>
<evidence type="ECO:0000313" key="3">
    <source>
        <dbReference type="Proteomes" id="UP000273786"/>
    </source>
</evidence>
<name>A0A3P3F7V3_9HYPH</name>
<gene>
    <name evidence="2" type="ORF">EH240_26665</name>
</gene>
<reference evidence="2 3" key="1">
    <citation type="submission" date="2018-11" db="EMBL/GenBank/DDBJ databases">
        <title>the genome of Mesorhizobium tamadayense DSM 28320.</title>
        <authorList>
            <person name="Gao J."/>
        </authorList>
    </citation>
    <scope>NUCLEOTIDE SEQUENCE [LARGE SCALE GENOMIC DNA]</scope>
    <source>
        <strain evidence="2 3">DSM 28320</strain>
    </source>
</reference>
<comment type="similarity">
    <text evidence="1">Belongs to the short-chain dehydrogenases/reductases (SDR) family.</text>
</comment>
<dbReference type="Pfam" id="PF13561">
    <property type="entry name" value="adh_short_C2"/>
    <property type="match status" value="1"/>
</dbReference>
<dbReference type="EMBL" id="RQXT01000041">
    <property type="protein sequence ID" value="RRH94645.1"/>
    <property type="molecule type" value="Genomic_DNA"/>
</dbReference>
<protein>
    <submittedName>
        <fullName evidence="2">SDR family oxidoreductase</fullName>
    </submittedName>
</protein>
<sequence length="288" mass="29978">MAFRDASSLSCCLITFRWVAFFRYLTGGGARIVASKADFEGRTVVVTGAGGGLGSAIVQLVAERGARVVGCDQSAEALASSHIASRHVFNLLDRASIEAAIPALLDKDGVPDILINNAGWTRAETLKALTADRIEQELDLNLTGVMTFADPIVKAMAARGSGSVVFISSVNAIAHFGNPAYAAAKAGINAYAKSIAVELGRCGVRANVVCPGSIRTAAWNHRLAKNPDILGRLKRLYPLGRIVNALEVAEAVAFLASDRASGITGAVVPVDAGLTAGYLPFIDDILGA</sequence>
<dbReference type="PRINTS" id="PR00080">
    <property type="entry name" value="SDRFAMILY"/>
</dbReference>
<dbReference type="Proteomes" id="UP000273786">
    <property type="component" value="Unassembled WGS sequence"/>
</dbReference>